<dbReference type="CDD" id="cd04301">
    <property type="entry name" value="NAT_SF"/>
    <property type="match status" value="1"/>
</dbReference>
<sequence length="167" mass="18888">MAEQVMIDAMKPTDWDQVRAIFIEGIESGNATFRTTPPTWEQWDAGHLNECRFVARVDGEIVGWIALSPFSNNTFHKGVTEDSIYISNRAQGMGVGTKLLKKCIEESEKSGIWTIQAQIFSENASSIHLHQKFGFREVGVRERFGQLNGVWRDVTLLDRRSTIVGQD</sequence>
<dbReference type="InterPro" id="IPR000182">
    <property type="entry name" value="GNAT_dom"/>
</dbReference>
<keyword evidence="2" id="KW-0012">Acyltransferase</keyword>
<dbReference type="PROSITE" id="PS51186">
    <property type="entry name" value="GNAT"/>
    <property type="match status" value="1"/>
</dbReference>
<gene>
    <name evidence="4" type="ORF">AMD00_21620</name>
</gene>
<evidence type="ECO:0000313" key="5">
    <source>
        <dbReference type="Proteomes" id="UP000036867"/>
    </source>
</evidence>
<dbReference type="OrthoDB" id="9798006at2"/>
<dbReference type="GeneID" id="301138702"/>
<dbReference type="Pfam" id="PF00583">
    <property type="entry name" value="Acetyltransf_1"/>
    <property type="match status" value="1"/>
</dbReference>
<evidence type="ECO:0000256" key="1">
    <source>
        <dbReference type="ARBA" id="ARBA00022679"/>
    </source>
</evidence>
<dbReference type="RefSeq" id="WP_053419074.1">
    <property type="nucleotide sequence ID" value="NZ_LILB01000009.1"/>
</dbReference>
<reference evidence="5" key="1">
    <citation type="submission" date="2015-08" db="EMBL/GenBank/DDBJ databases">
        <title>Fjat-10028 dsm 16317.</title>
        <authorList>
            <person name="Liu B."/>
            <person name="Wang J."/>
            <person name="Zhu Y."/>
            <person name="Liu G."/>
            <person name="Chen Q."/>
            <person name="Chen Z."/>
            <person name="Lan J."/>
            <person name="Che J."/>
            <person name="Ge C."/>
            <person name="Shi H."/>
            <person name="Pan Z."/>
            <person name="Liu X."/>
        </authorList>
    </citation>
    <scope>NUCLEOTIDE SEQUENCE [LARGE SCALE GENOMIC DNA]</scope>
    <source>
        <strain evidence="5">DSM 16317</strain>
    </source>
</reference>
<evidence type="ECO:0000259" key="3">
    <source>
        <dbReference type="PROSITE" id="PS51186"/>
    </source>
</evidence>
<dbReference type="Gene3D" id="3.40.630.30">
    <property type="match status" value="1"/>
</dbReference>
<dbReference type="Proteomes" id="UP000036867">
    <property type="component" value="Unassembled WGS sequence"/>
</dbReference>
<keyword evidence="5" id="KW-1185">Reference proteome</keyword>
<proteinExistence type="predicted"/>
<accession>A0A0M0L9E5</accession>
<dbReference type="EMBL" id="LILB01000009">
    <property type="protein sequence ID" value="KOO47268.1"/>
    <property type="molecule type" value="Genomic_DNA"/>
</dbReference>
<organism evidence="4 5">
    <name type="scientific">Viridibacillus arvi</name>
    <dbReference type="NCBI Taxonomy" id="263475"/>
    <lineage>
        <taxon>Bacteria</taxon>
        <taxon>Bacillati</taxon>
        <taxon>Bacillota</taxon>
        <taxon>Bacilli</taxon>
        <taxon>Bacillales</taxon>
        <taxon>Caryophanaceae</taxon>
        <taxon>Viridibacillus</taxon>
    </lineage>
</organism>
<keyword evidence="1 4" id="KW-0808">Transferase</keyword>
<feature type="domain" description="N-acetyltransferase" evidence="3">
    <location>
        <begin position="5"/>
        <end position="157"/>
    </location>
</feature>
<dbReference type="PANTHER" id="PTHR43072:SF23">
    <property type="entry name" value="UPF0039 PROTEIN C11D3.02C"/>
    <property type="match status" value="1"/>
</dbReference>
<name>A0A0M0L9E5_9BACL</name>
<dbReference type="PANTHER" id="PTHR43072">
    <property type="entry name" value="N-ACETYLTRANSFERASE"/>
    <property type="match status" value="1"/>
</dbReference>
<evidence type="ECO:0000256" key="2">
    <source>
        <dbReference type="ARBA" id="ARBA00023315"/>
    </source>
</evidence>
<dbReference type="AlphaFoldDB" id="A0A0M0L9E5"/>
<dbReference type="STRING" id="263475.AMD00_21620"/>
<dbReference type="InterPro" id="IPR016181">
    <property type="entry name" value="Acyl_CoA_acyltransferase"/>
</dbReference>
<evidence type="ECO:0000313" key="4">
    <source>
        <dbReference type="EMBL" id="KOO47268.1"/>
    </source>
</evidence>
<protein>
    <submittedName>
        <fullName evidence="4">Phosphinothricin acetyltransferase</fullName>
    </submittedName>
</protein>
<dbReference type="SUPFAM" id="SSF55729">
    <property type="entry name" value="Acyl-CoA N-acyltransferases (Nat)"/>
    <property type="match status" value="1"/>
</dbReference>
<comment type="caution">
    <text evidence="4">The sequence shown here is derived from an EMBL/GenBank/DDBJ whole genome shotgun (WGS) entry which is preliminary data.</text>
</comment>
<dbReference type="GO" id="GO:0016747">
    <property type="term" value="F:acyltransferase activity, transferring groups other than amino-acyl groups"/>
    <property type="evidence" value="ECO:0007669"/>
    <property type="project" value="InterPro"/>
</dbReference>